<dbReference type="InterPro" id="IPR008322">
    <property type="entry name" value="UPF0261"/>
</dbReference>
<keyword evidence="5" id="KW-1185">Reference proteome</keyword>
<dbReference type="PIRSF" id="PIRSF033271">
    <property type="entry name" value="UCP033271"/>
    <property type="match status" value="1"/>
</dbReference>
<gene>
    <name evidence="4" type="ORF">RS86_02635</name>
</gene>
<dbReference type="Pfam" id="PF23189">
    <property type="entry name" value="UPF0261_C"/>
    <property type="match status" value="1"/>
</dbReference>
<dbReference type="InterPro" id="IPR056778">
    <property type="entry name" value="UPF0261_C"/>
</dbReference>
<sequence length="411" mass="42404">MATVVLVGTLDTKRDECAWIREEIEHLGHSVLVIDVGTFSDSSDDTFVSSEDVAQAGGANLSKLREAGDRGAAMTTMAEGAAIVARRLFDDGKLDGMIALGGSSGSSVAAAAMQILPVGVPKVLVSTMVSGDVSAYVGAKDIVLMPSIVDIAGINRISRTILGNAAAAIAGMSTRYALRAEETSSALTIAATMFGVTTPAVEEARARLEELGYEVLVFHATGAGGTAMESLVDDGLIDGVIDLTTTELVDDLVGGVLSAGPGRLEAAGHAGIPQVVSLGALDMCNFGPRDTVPEKFADRILVVHNPTVTLMRSTPAENAELGRRIGSKLAKARGPVAVFVPERGFSALDVEGQPFFDPAADKAAIDGMKDALNGSAVRITELDMAINDSGFGRAAADALHELISNPRKGNS</sequence>
<evidence type="ECO:0000256" key="1">
    <source>
        <dbReference type="PROSITE-ProRule" id="PRU10061"/>
    </source>
</evidence>
<dbReference type="STRING" id="582680.RS86_02635"/>
<dbReference type="EMBL" id="JYIX01000037">
    <property type="protein sequence ID" value="KJL32166.1"/>
    <property type="molecule type" value="Genomic_DNA"/>
</dbReference>
<organism evidence="4 5">
    <name type="scientific">Microbacterium azadirachtae</name>
    <dbReference type="NCBI Taxonomy" id="582680"/>
    <lineage>
        <taxon>Bacteria</taxon>
        <taxon>Bacillati</taxon>
        <taxon>Actinomycetota</taxon>
        <taxon>Actinomycetes</taxon>
        <taxon>Micrococcales</taxon>
        <taxon>Microbacteriaceae</taxon>
        <taxon>Microbacterium</taxon>
    </lineage>
</organism>
<comment type="caution">
    <text evidence="4">The sequence shown here is derived from an EMBL/GenBank/DDBJ whole genome shotgun (WGS) entry which is preliminary data.</text>
</comment>
<dbReference type="Gene3D" id="3.40.50.12020">
    <property type="entry name" value="Uncharacterised protein family UPF0261, NN domain"/>
    <property type="match status" value="1"/>
</dbReference>
<dbReference type="PANTHER" id="PTHR31862:SF1">
    <property type="entry name" value="UPF0261 DOMAIN PROTEIN (AFU_ORTHOLOGUE AFUA_1G10120)"/>
    <property type="match status" value="1"/>
</dbReference>
<evidence type="ECO:0000313" key="4">
    <source>
        <dbReference type="EMBL" id="KJL32166.1"/>
    </source>
</evidence>
<dbReference type="AlphaFoldDB" id="A0A0F0LKU8"/>
<dbReference type="NCBIfam" id="NF002674">
    <property type="entry name" value="PRK02399.1-2"/>
    <property type="match status" value="1"/>
</dbReference>
<proteinExistence type="predicted"/>
<evidence type="ECO:0000313" key="5">
    <source>
        <dbReference type="Proteomes" id="UP000033740"/>
    </source>
</evidence>
<dbReference type="Proteomes" id="UP000033740">
    <property type="component" value="Unassembled WGS sequence"/>
</dbReference>
<dbReference type="PROSITE" id="PS00591">
    <property type="entry name" value="GH10_1"/>
    <property type="match status" value="1"/>
</dbReference>
<dbReference type="RefSeq" id="WP_045272712.1">
    <property type="nucleotide sequence ID" value="NZ_JYIX01000037.1"/>
</dbReference>
<dbReference type="PATRIC" id="fig|582680.6.peg.2705"/>
<protein>
    <submittedName>
        <fullName evidence="4">Uncharacterized protein</fullName>
    </submittedName>
</protein>
<dbReference type="Pfam" id="PF06792">
    <property type="entry name" value="UPF0261"/>
    <property type="match status" value="1"/>
</dbReference>
<evidence type="ECO:0000259" key="2">
    <source>
        <dbReference type="Pfam" id="PF06792"/>
    </source>
</evidence>
<accession>A0A0F0LKU8</accession>
<reference evidence="4 5" key="1">
    <citation type="submission" date="2015-02" db="EMBL/GenBank/DDBJ databases">
        <title>Draft genome sequences of ten Microbacterium spp. with emphasis on heavy metal contaminated environments.</title>
        <authorList>
            <person name="Corretto E."/>
        </authorList>
    </citation>
    <scope>NUCLEOTIDE SEQUENCE [LARGE SCALE GENOMIC DNA]</scope>
    <source>
        <strain evidence="4 5">ARN176</strain>
    </source>
</reference>
<dbReference type="CDD" id="cd15488">
    <property type="entry name" value="Tm-1-like"/>
    <property type="match status" value="1"/>
</dbReference>
<dbReference type="Gene3D" id="3.40.50.12030">
    <property type="entry name" value="Uncharacterised protein family UPF0261, NC domain"/>
    <property type="match status" value="1"/>
</dbReference>
<dbReference type="InterPro" id="IPR044122">
    <property type="entry name" value="UPF0261_N"/>
</dbReference>
<feature type="active site" description="Nucleophile" evidence="1">
    <location>
        <position position="381"/>
    </location>
</feature>
<name>A0A0F0LKU8_9MICO</name>
<dbReference type="PANTHER" id="PTHR31862">
    <property type="entry name" value="UPF0261 DOMAIN PROTEIN (AFU_ORTHOLOGUE AFUA_1G10120)"/>
    <property type="match status" value="1"/>
</dbReference>
<feature type="domain" description="UPF0261" evidence="2">
    <location>
        <begin position="3"/>
        <end position="176"/>
    </location>
</feature>
<evidence type="ECO:0000259" key="3">
    <source>
        <dbReference type="Pfam" id="PF23189"/>
    </source>
</evidence>
<dbReference type="InterPro" id="IPR051353">
    <property type="entry name" value="Tobamovirus_resist_UPF0261"/>
</dbReference>
<feature type="domain" description="UPF0261" evidence="3">
    <location>
        <begin position="188"/>
        <end position="403"/>
    </location>
</feature>
<dbReference type="InterPro" id="IPR031158">
    <property type="entry name" value="GH10_AS"/>
</dbReference>